<protein>
    <submittedName>
        <fullName evidence="8">1-phosphofructokinase</fullName>
    </submittedName>
</protein>
<sequence>MIVTLTPNPSIDATIALDSSLKPGTVHRAQSMTNAAGGKGINVAHAVTLASQPTLAVFPAAAHDPFISLVRDINVDIKTVEIAETIRTNTTVTEASGRTTKLNGKGPLVDHGAQQQLIDATCDAAANASWVVMAGSLPNGVPTDFYVTAIKALRQAAPEVHIALDTSDKPMEEISQHLDVAAPDLLKPNGLELGQLVGEDGLALEEAAERGDFSGVIAAAHKVNAQGVKYVLVTLGAAGALLVTESGAWIASPPPITVTSTVGAGDSSLAGFLLAKAAGKTLPESLQQSVAYGSAATSLPGTTIPTPDMLNLSQTTVRQLK</sequence>
<dbReference type="GO" id="GO:0005524">
    <property type="term" value="F:ATP binding"/>
    <property type="evidence" value="ECO:0007669"/>
    <property type="project" value="UniProtKB-KW"/>
</dbReference>
<gene>
    <name evidence="8" type="ORF">CAT723_07920</name>
</gene>
<keyword evidence="4" id="KW-0418">Kinase</keyword>
<dbReference type="EMBL" id="BQKK01000001">
    <property type="protein sequence ID" value="GJN42313.1"/>
    <property type="molecule type" value="Genomic_DNA"/>
</dbReference>
<dbReference type="InterPro" id="IPR017583">
    <property type="entry name" value="Tagatose/fructose_Pkinase"/>
</dbReference>
<evidence type="ECO:0000313" key="9">
    <source>
        <dbReference type="Proteomes" id="UP001054925"/>
    </source>
</evidence>
<evidence type="ECO:0000259" key="7">
    <source>
        <dbReference type="Pfam" id="PF00294"/>
    </source>
</evidence>
<organism evidence="8 9">
    <name type="scientific">Corynebacterium ammoniagenes</name>
    <name type="common">Brevibacterium ammoniagenes</name>
    <dbReference type="NCBI Taxonomy" id="1697"/>
    <lineage>
        <taxon>Bacteria</taxon>
        <taxon>Bacillati</taxon>
        <taxon>Actinomycetota</taxon>
        <taxon>Actinomycetes</taxon>
        <taxon>Mycobacteriales</taxon>
        <taxon>Corynebacteriaceae</taxon>
        <taxon>Corynebacterium</taxon>
    </lineage>
</organism>
<dbReference type="Gene3D" id="3.40.1190.20">
    <property type="match status" value="1"/>
</dbReference>
<dbReference type="RefSeq" id="WP_003845519.1">
    <property type="nucleotide sequence ID" value="NZ_BQKK01000001.1"/>
</dbReference>
<evidence type="ECO:0000313" key="8">
    <source>
        <dbReference type="EMBL" id="GJN42313.1"/>
    </source>
</evidence>
<accession>A0AAV5G218</accession>
<dbReference type="GO" id="GO:0008443">
    <property type="term" value="F:phosphofructokinase activity"/>
    <property type="evidence" value="ECO:0007669"/>
    <property type="project" value="TreeGrafter"/>
</dbReference>
<dbReference type="Proteomes" id="UP001054925">
    <property type="component" value="Unassembled WGS sequence"/>
</dbReference>
<dbReference type="GO" id="GO:0005829">
    <property type="term" value="C:cytosol"/>
    <property type="evidence" value="ECO:0007669"/>
    <property type="project" value="TreeGrafter"/>
</dbReference>
<dbReference type="InterPro" id="IPR011611">
    <property type="entry name" value="PfkB_dom"/>
</dbReference>
<evidence type="ECO:0000256" key="6">
    <source>
        <dbReference type="PIRNR" id="PIRNR000535"/>
    </source>
</evidence>
<evidence type="ECO:0000256" key="2">
    <source>
        <dbReference type="ARBA" id="ARBA00022679"/>
    </source>
</evidence>
<dbReference type="AlphaFoldDB" id="A0AAV5G218"/>
<dbReference type="PROSITE" id="PS00584">
    <property type="entry name" value="PFKB_KINASES_2"/>
    <property type="match status" value="1"/>
</dbReference>
<feature type="domain" description="Carbohydrate kinase PfkB" evidence="7">
    <location>
        <begin position="11"/>
        <end position="308"/>
    </location>
</feature>
<evidence type="ECO:0000256" key="1">
    <source>
        <dbReference type="ARBA" id="ARBA00010688"/>
    </source>
</evidence>
<name>A0AAV5G218_CORAM</name>
<dbReference type="InterPro" id="IPR002173">
    <property type="entry name" value="Carboh/pur_kinase_PfkB_CS"/>
</dbReference>
<evidence type="ECO:0000256" key="3">
    <source>
        <dbReference type="ARBA" id="ARBA00022741"/>
    </source>
</evidence>
<dbReference type="Pfam" id="PF00294">
    <property type="entry name" value="PfkB"/>
    <property type="match status" value="1"/>
</dbReference>
<dbReference type="PANTHER" id="PTHR46566:SF5">
    <property type="entry name" value="1-PHOSPHOFRUCTOKINASE"/>
    <property type="match status" value="1"/>
</dbReference>
<dbReference type="CDD" id="cd01164">
    <property type="entry name" value="FruK_PfkB_like"/>
    <property type="match status" value="1"/>
</dbReference>
<reference evidence="8" key="1">
    <citation type="submission" date="2021-12" db="EMBL/GenBank/DDBJ databases">
        <title>Draft genome sequence of Corynebacterium ammoniagenes strain T-723.</title>
        <authorList>
            <person name="Matsuzawa M."/>
            <person name="Hiratani M."/>
            <person name="Abe I."/>
            <person name="Tsuji Y."/>
            <person name="Nakamura J."/>
        </authorList>
    </citation>
    <scope>NUCLEOTIDE SEQUENCE</scope>
    <source>
        <strain evidence="8">T-723</strain>
    </source>
</reference>
<dbReference type="NCBIfam" id="TIGR03168">
    <property type="entry name" value="1-PFK"/>
    <property type="match status" value="1"/>
</dbReference>
<dbReference type="PIRSF" id="PIRSF000535">
    <property type="entry name" value="1PFK/6PFK/LacC"/>
    <property type="match status" value="1"/>
</dbReference>
<evidence type="ECO:0000256" key="4">
    <source>
        <dbReference type="ARBA" id="ARBA00022777"/>
    </source>
</evidence>
<dbReference type="SUPFAM" id="SSF53613">
    <property type="entry name" value="Ribokinase-like"/>
    <property type="match status" value="1"/>
</dbReference>
<dbReference type="InterPro" id="IPR029056">
    <property type="entry name" value="Ribokinase-like"/>
</dbReference>
<keyword evidence="2 6" id="KW-0808">Transferase</keyword>
<keyword evidence="3" id="KW-0547">Nucleotide-binding</keyword>
<keyword evidence="5" id="KW-0067">ATP-binding</keyword>
<proteinExistence type="inferred from homology"/>
<dbReference type="PANTHER" id="PTHR46566">
    <property type="entry name" value="1-PHOSPHOFRUCTOKINASE-RELATED"/>
    <property type="match status" value="1"/>
</dbReference>
<comment type="caution">
    <text evidence="8">The sequence shown here is derived from an EMBL/GenBank/DDBJ whole genome shotgun (WGS) entry which is preliminary data.</text>
</comment>
<comment type="similarity">
    <text evidence="1">Belongs to the carbohydrate kinase PfkB family.</text>
</comment>
<evidence type="ECO:0000256" key="5">
    <source>
        <dbReference type="ARBA" id="ARBA00022840"/>
    </source>
</evidence>